<reference evidence="1" key="1">
    <citation type="submission" date="2021-06" db="EMBL/GenBank/DDBJ databases">
        <authorList>
            <person name="Kallberg Y."/>
            <person name="Tangrot J."/>
            <person name="Rosling A."/>
        </authorList>
    </citation>
    <scope>NUCLEOTIDE SEQUENCE</scope>
    <source>
        <strain evidence="1">AZ414A</strain>
    </source>
</reference>
<protein>
    <submittedName>
        <fullName evidence="1">3268_t:CDS:1</fullName>
    </submittedName>
</protein>
<evidence type="ECO:0000313" key="2">
    <source>
        <dbReference type="Proteomes" id="UP000789706"/>
    </source>
</evidence>
<gene>
    <name evidence="1" type="ORF">DEBURN_LOCUS10802</name>
</gene>
<evidence type="ECO:0000313" key="1">
    <source>
        <dbReference type="EMBL" id="CAG8631630.1"/>
    </source>
</evidence>
<feature type="non-terminal residue" evidence="1">
    <location>
        <position position="104"/>
    </location>
</feature>
<comment type="caution">
    <text evidence="1">The sequence shown here is derived from an EMBL/GenBank/DDBJ whole genome shotgun (WGS) entry which is preliminary data.</text>
</comment>
<organism evidence="1 2">
    <name type="scientific">Diversispora eburnea</name>
    <dbReference type="NCBI Taxonomy" id="1213867"/>
    <lineage>
        <taxon>Eukaryota</taxon>
        <taxon>Fungi</taxon>
        <taxon>Fungi incertae sedis</taxon>
        <taxon>Mucoromycota</taxon>
        <taxon>Glomeromycotina</taxon>
        <taxon>Glomeromycetes</taxon>
        <taxon>Diversisporales</taxon>
        <taxon>Diversisporaceae</taxon>
        <taxon>Diversispora</taxon>
    </lineage>
</organism>
<keyword evidence="2" id="KW-1185">Reference proteome</keyword>
<sequence length="104" mass="11699">SSNARESENAMRDVLRSALHVLVMDAFANLGTLAFLKAYRGENIQVIDNKFQSLIGKTIEYLSDLNSGAKAMRIGFEYLKQARAYYGDMDGKQRKNDFLDINTA</sequence>
<name>A0A9N9GX69_9GLOM</name>
<dbReference type="Proteomes" id="UP000789706">
    <property type="component" value="Unassembled WGS sequence"/>
</dbReference>
<dbReference type="OrthoDB" id="2438430at2759"/>
<accession>A0A9N9GX69</accession>
<dbReference type="EMBL" id="CAJVPK010003857">
    <property type="protein sequence ID" value="CAG8631630.1"/>
    <property type="molecule type" value="Genomic_DNA"/>
</dbReference>
<dbReference type="AlphaFoldDB" id="A0A9N9GX69"/>
<proteinExistence type="predicted"/>